<keyword evidence="2" id="KW-1185">Reference proteome</keyword>
<reference evidence="1 2" key="1">
    <citation type="journal article" date="2018" name="Arch. Microbiol.">
        <title>New insights into the metabolic potential of the phototrophic purple bacterium Rhodopila globiformis DSM 161(T) from its draft genome sequence and evidence for a vanadium-dependent nitrogenase.</title>
        <authorList>
            <person name="Imhoff J.F."/>
            <person name="Rahn T."/>
            <person name="Kunzel S."/>
            <person name="Neulinger S.C."/>
        </authorList>
    </citation>
    <scope>NUCLEOTIDE SEQUENCE [LARGE SCALE GENOMIC DNA]</scope>
    <source>
        <strain evidence="1 2">DSM 161</strain>
    </source>
</reference>
<accession>A0A2S6NIF0</accession>
<proteinExistence type="predicted"/>
<evidence type="ECO:0008006" key="3">
    <source>
        <dbReference type="Google" id="ProtNLM"/>
    </source>
</evidence>
<dbReference type="Proteomes" id="UP000239724">
    <property type="component" value="Unassembled WGS sequence"/>
</dbReference>
<protein>
    <recommendedName>
        <fullName evidence="3">LysM domain-containing protein</fullName>
    </recommendedName>
</protein>
<organism evidence="1 2">
    <name type="scientific">Rhodopila globiformis</name>
    <name type="common">Rhodopseudomonas globiformis</name>
    <dbReference type="NCBI Taxonomy" id="1071"/>
    <lineage>
        <taxon>Bacteria</taxon>
        <taxon>Pseudomonadati</taxon>
        <taxon>Pseudomonadota</taxon>
        <taxon>Alphaproteobacteria</taxon>
        <taxon>Acetobacterales</taxon>
        <taxon>Acetobacteraceae</taxon>
        <taxon>Rhodopila</taxon>
    </lineage>
</organism>
<dbReference type="RefSeq" id="WP_104518994.1">
    <property type="nucleotide sequence ID" value="NZ_NHRY01000114.1"/>
</dbReference>
<dbReference type="AlphaFoldDB" id="A0A2S6NIF0"/>
<name>A0A2S6NIF0_RHOGL</name>
<evidence type="ECO:0000313" key="2">
    <source>
        <dbReference type="Proteomes" id="UP000239724"/>
    </source>
</evidence>
<comment type="caution">
    <text evidence="1">The sequence shown here is derived from an EMBL/GenBank/DDBJ whole genome shotgun (WGS) entry which is preliminary data.</text>
</comment>
<dbReference type="EMBL" id="NHRY01000114">
    <property type="protein sequence ID" value="PPQ34389.1"/>
    <property type="molecule type" value="Genomic_DNA"/>
</dbReference>
<dbReference type="OrthoDB" id="8453045at2"/>
<gene>
    <name evidence="1" type="ORF">CCS01_11190</name>
</gene>
<evidence type="ECO:0000313" key="1">
    <source>
        <dbReference type="EMBL" id="PPQ34389.1"/>
    </source>
</evidence>
<sequence>MHNLTTIDGNLFAIAASELGDALQWINIAKINGLSDPMLSGEKQIVIPDFSSAFSDGIGPQ</sequence>